<reference evidence="2 3" key="1">
    <citation type="journal article" date="2019" name="Sci. Rep.">
        <title>Orb-weaving spider Araneus ventricosus genome elucidates the spidroin gene catalogue.</title>
        <authorList>
            <person name="Kono N."/>
            <person name="Nakamura H."/>
            <person name="Ohtoshi R."/>
            <person name="Moran D.A.P."/>
            <person name="Shinohara A."/>
            <person name="Yoshida Y."/>
            <person name="Fujiwara M."/>
            <person name="Mori M."/>
            <person name="Tomita M."/>
            <person name="Arakawa K."/>
        </authorList>
    </citation>
    <scope>NUCLEOTIDE SEQUENCE [LARGE SCALE GENOMIC DNA]</scope>
</reference>
<sequence>MYLGRANAAASRKNCDDKDNKSIESKNKTIIDIKTEQNRRHTIGKTKEERIHMENFVKGHFPFWILIGDRFRHRGKVYLTTFERRFSSTENLSQLESKMESGL</sequence>
<comment type="caution">
    <text evidence="2">The sequence shown here is derived from an EMBL/GenBank/DDBJ whole genome shotgun (WGS) entry which is preliminary data.</text>
</comment>
<dbReference type="AlphaFoldDB" id="A0A4Y2A5L6"/>
<feature type="region of interest" description="Disordered" evidence="1">
    <location>
        <begin position="1"/>
        <end position="21"/>
    </location>
</feature>
<keyword evidence="3" id="KW-1185">Reference proteome</keyword>
<name>A0A4Y2A5L6_ARAVE</name>
<organism evidence="2 3">
    <name type="scientific">Araneus ventricosus</name>
    <name type="common">Orbweaver spider</name>
    <name type="synonym">Epeira ventricosa</name>
    <dbReference type="NCBI Taxonomy" id="182803"/>
    <lineage>
        <taxon>Eukaryota</taxon>
        <taxon>Metazoa</taxon>
        <taxon>Ecdysozoa</taxon>
        <taxon>Arthropoda</taxon>
        <taxon>Chelicerata</taxon>
        <taxon>Arachnida</taxon>
        <taxon>Araneae</taxon>
        <taxon>Araneomorphae</taxon>
        <taxon>Entelegynae</taxon>
        <taxon>Araneoidea</taxon>
        <taxon>Araneidae</taxon>
        <taxon>Araneus</taxon>
    </lineage>
</organism>
<evidence type="ECO:0000313" key="2">
    <source>
        <dbReference type="EMBL" id="GBL74847.1"/>
    </source>
</evidence>
<proteinExistence type="predicted"/>
<protein>
    <submittedName>
        <fullName evidence="2">Uncharacterized protein</fullName>
    </submittedName>
</protein>
<accession>A0A4Y2A5L6</accession>
<evidence type="ECO:0000313" key="3">
    <source>
        <dbReference type="Proteomes" id="UP000499080"/>
    </source>
</evidence>
<dbReference type="EMBL" id="BGPR01000006">
    <property type="protein sequence ID" value="GBL74847.1"/>
    <property type="molecule type" value="Genomic_DNA"/>
</dbReference>
<dbReference type="Proteomes" id="UP000499080">
    <property type="component" value="Unassembled WGS sequence"/>
</dbReference>
<evidence type="ECO:0000256" key="1">
    <source>
        <dbReference type="SAM" id="MobiDB-lite"/>
    </source>
</evidence>
<gene>
    <name evidence="2" type="ORF">AVEN_243695_1</name>
</gene>